<evidence type="ECO:0000313" key="2">
    <source>
        <dbReference type="EMBL" id="KAJ1127270.1"/>
    </source>
</evidence>
<sequence>MPRLAEGRVETAGAQERRPGARLRARGAGGVGPRLCRHAAVRGEERGEPDLAGRPRGPEIRRWTSGATGSIGRGPADPVRERSGPRDGGPGVLGGLRPWGLGGPFWAWACDGALIAEVAAKQRGRPVTGPGGGARLG</sequence>
<dbReference type="Proteomes" id="UP001066276">
    <property type="component" value="Chromosome 7"/>
</dbReference>
<feature type="compositionally biased region" description="Basic and acidic residues" evidence="1">
    <location>
        <begin position="41"/>
        <end position="62"/>
    </location>
</feature>
<accession>A0AAV7PJK2</accession>
<reference evidence="2" key="1">
    <citation type="journal article" date="2022" name="bioRxiv">
        <title>Sequencing and chromosome-scale assembly of the giantPleurodeles waltlgenome.</title>
        <authorList>
            <person name="Brown T."/>
            <person name="Elewa A."/>
            <person name="Iarovenko S."/>
            <person name="Subramanian E."/>
            <person name="Araus A.J."/>
            <person name="Petzold A."/>
            <person name="Susuki M."/>
            <person name="Suzuki K.-i.T."/>
            <person name="Hayashi T."/>
            <person name="Toyoda A."/>
            <person name="Oliveira C."/>
            <person name="Osipova E."/>
            <person name="Leigh N.D."/>
            <person name="Simon A."/>
            <person name="Yun M.H."/>
        </authorList>
    </citation>
    <scope>NUCLEOTIDE SEQUENCE</scope>
    <source>
        <strain evidence="2">20211129_DDA</strain>
        <tissue evidence="2">Liver</tissue>
    </source>
</reference>
<protein>
    <submittedName>
        <fullName evidence="2">Uncharacterized protein</fullName>
    </submittedName>
</protein>
<organism evidence="2 3">
    <name type="scientific">Pleurodeles waltl</name>
    <name type="common">Iberian ribbed newt</name>
    <dbReference type="NCBI Taxonomy" id="8319"/>
    <lineage>
        <taxon>Eukaryota</taxon>
        <taxon>Metazoa</taxon>
        <taxon>Chordata</taxon>
        <taxon>Craniata</taxon>
        <taxon>Vertebrata</taxon>
        <taxon>Euteleostomi</taxon>
        <taxon>Amphibia</taxon>
        <taxon>Batrachia</taxon>
        <taxon>Caudata</taxon>
        <taxon>Salamandroidea</taxon>
        <taxon>Salamandridae</taxon>
        <taxon>Pleurodelinae</taxon>
        <taxon>Pleurodeles</taxon>
    </lineage>
</organism>
<proteinExistence type="predicted"/>
<dbReference type="AlphaFoldDB" id="A0AAV7PJK2"/>
<feature type="compositionally biased region" description="Basic and acidic residues" evidence="1">
    <location>
        <begin position="1"/>
        <end position="19"/>
    </location>
</feature>
<name>A0AAV7PJK2_PLEWA</name>
<evidence type="ECO:0000313" key="3">
    <source>
        <dbReference type="Proteomes" id="UP001066276"/>
    </source>
</evidence>
<evidence type="ECO:0000256" key="1">
    <source>
        <dbReference type="SAM" id="MobiDB-lite"/>
    </source>
</evidence>
<comment type="caution">
    <text evidence="2">The sequence shown here is derived from an EMBL/GenBank/DDBJ whole genome shotgun (WGS) entry which is preliminary data.</text>
</comment>
<keyword evidence="3" id="KW-1185">Reference proteome</keyword>
<dbReference type="EMBL" id="JANPWB010000011">
    <property type="protein sequence ID" value="KAJ1127270.1"/>
    <property type="molecule type" value="Genomic_DNA"/>
</dbReference>
<feature type="region of interest" description="Disordered" evidence="1">
    <location>
        <begin position="1"/>
        <end position="94"/>
    </location>
</feature>
<gene>
    <name evidence="2" type="ORF">NDU88_005673</name>
</gene>